<dbReference type="RefSeq" id="WP_002694137.1">
    <property type="nucleotide sequence ID" value="NZ_AAWS01000004.1"/>
</dbReference>
<organism evidence="1 2">
    <name type="scientific">Microscilla marina ATCC 23134</name>
    <dbReference type="NCBI Taxonomy" id="313606"/>
    <lineage>
        <taxon>Bacteria</taxon>
        <taxon>Pseudomonadati</taxon>
        <taxon>Bacteroidota</taxon>
        <taxon>Cytophagia</taxon>
        <taxon>Cytophagales</taxon>
        <taxon>Microscillaceae</taxon>
        <taxon>Microscilla</taxon>
    </lineage>
</organism>
<sequence>MNTFEPGNFYVLRTPLLERSYLEPPVGVAQDIEQVRRIPSFKGVLP</sequence>
<gene>
    <name evidence="1" type="ORF">M23134_07399</name>
</gene>
<proteinExistence type="predicted"/>
<name>A1ZEP0_MICM2</name>
<reference evidence="1 2" key="1">
    <citation type="submission" date="2007-01" db="EMBL/GenBank/DDBJ databases">
        <authorList>
            <person name="Haygood M."/>
            <person name="Podell S."/>
            <person name="Anderson C."/>
            <person name="Hopkinson B."/>
            <person name="Roe K."/>
            <person name="Barbeau K."/>
            <person name="Gaasterland T."/>
            <person name="Ferriera S."/>
            <person name="Johnson J."/>
            <person name="Kravitz S."/>
            <person name="Beeson K."/>
            <person name="Sutton G."/>
            <person name="Rogers Y.-H."/>
            <person name="Friedman R."/>
            <person name="Frazier M."/>
            <person name="Venter J.C."/>
        </authorList>
    </citation>
    <scope>NUCLEOTIDE SEQUENCE [LARGE SCALE GENOMIC DNA]</scope>
    <source>
        <strain evidence="1 2">ATCC 23134</strain>
    </source>
</reference>
<dbReference type="EMBL" id="AAWS01000004">
    <property type="protein sequence ID" value="EAY30992.1"/>
    <property type="molecule type" value="Genomic_DNA"/>
</dbReference>
<evidence type="ECO:0000313" key="1">
    <source>
        <dbReference type="EMBL" id="EAY30992.1"/>
    </source>
</evidence>
<evidence type="ECO:0000313" key="2">
    <source>
        <dbReference type="Proteomes" id="UP000004095"/>
    </source>
</evidence>
<dbReference type="AlphaFoldDB" id="A1ZEP0"/>
<comment type="caution">
    <text evidence="1">The sequence shown here is derived from an EMBL/GenBank/DDBJ whole genome shotgun (WGS) entry which is preliminary data.</text>
</comment>
<accession>A1ZEP0</accession>
<protein>
    <submittedName>
        <fullName evidence="1">Uncharacterized protein</fullName>
    </submittedName>
</protein>
<dbReference type="Proteomes" id="UP000004095">
    <property type="component" value="Unassembled WGS sequence"/>
</dbReference>
<keyword evidence="2" id="KW-1185">Reference proteome</keyword>
<dbReference type="OrthoDB" id="1273722at2"/>